<dbReference type="Proteomes" id="UP001062846">
    <property type="component" value="Chromosome 7"/>
</dbReference>
<reference evidence="1" key="1">
    <citation type="submission" date="2022-02" db="EMBL/GenBank/DDBJ databases">
        <title>Plant Genome Project.</title>
        <authorList>
            <person name="Zhang R.-G."/>
        </authorList>
    </citation>
    <scope>NUCLEOTIDE SEQUENCE</scope>
    <source>
        <strain evidence="1">AT1</strain>
    </source>
</reference>
<name>A0ACC0N7K4_RHOML</name>
<dbReference type="EMBL" id="CM046394">
    <property type="protein sequence ID" value="KAI8548563.1"/>
    <property type="molecule type" value="Genomic_DNA"/>
</dbReference>
<proteinExistence type="predicted"/>
<protein>
    <submittedName>
        <fullName evidence="1">Uncharacterized protein</fullName>
    </submittedName>
</protein>
<accession>A0ACC0N7K4</accession>
<comment type="caution">
    <text evidence="1">The sequence shown here is derived from an EMBL/GenBank/DDBJ whole genome shotgun (WGS) entry which is preliminary data.</text>
</comment>
<evidence type="ECO:0000313" key="1">
    <source>
        <dbReference type="EMBL" id="KAI8548563.1"/>
    </source>
</evidence>
<gene>
    <name evidence="1" type="ORF">RHMOL_Rhmol07G0282100</name>
</gene>
<keyword evidence="2" id="KW-1185">Reference proteome</keyword>
<evidence type="ECO:0000313" key="2">
    <source>
        <dbReference type="Proteomes" id="UP001062846"/>
    </source>
</evidence>
<sequence length="172" mass="19223">MAAGEEIYDWWWSCVGGGSFGRQWWWERGVSVVARTGCVSGGGGRVWRDGLDGWGWRRENRGDGGNTILYEQISDWSGSGVRAKHITVKVTLDWVLCKIYKKEPGKRKEGADPTTLLASFVNENDVMVESFKHDDVYIQSTKLLQTSPATDGFLPHHASISVYDQPILNGET</sequence>
<organism evidence="1 2">
    <name type="scientific">Rhododendron molle</name>
    <name type="common">Chinese azalea</name>
    <name type="synonym">Azalea mollis</name>
    <dbReference type="NCBI Taxonomy" id="49168"/>
    <lineage>
        <taxon>Eukaryota</taxon>
        <taxon>Viridiplantae</taxon>
        <taxon>Streptophyta</taxon>
        <taxon>Embryophyta</taxon>
        <taxon>Tracheophyta</taxon>
        <taxon>Spermatophyta</taxon>
        <taxon>Magnoliopsida</taxon>
        <taxon>eudicotyledons</taxon>
        <taxon>Gunneridae</taxon>
        <taxon>Pentapetalae</taxon>
        <taxon>asterids</taxon>
        <taxon>Ericales</taxon>
        <taxon>Ericaceae</taxon>
        <taxon>Ericoideae</taxon>
        <taxon>Rhodoreae</taxon>
        <taxon>Rhododendron</taxon>
    </lineage>
</organism>